<feature type="transmembrane region" description="Helical" evidence="7">
    <location>
        <begin position="180"/>
        <end position="202"/>
    </location>
</feature>
<feature type="region of interest" description="Disordered" evidence="6">
    <location>
        <begin position="481"/>
        <end position="520"/>
    </location>
</feature>
<evidence type="ECO:0000256" key="6">
    <source>
        <dbReference type="SAM" id="MobiDB-lite"/>
    </source>
</evidence>
<sequence>MAPIEPSPSTLRPWHRRLDENKGLLLFAVSTAQLLDMISMSAVTITLPAVMRDVGFKVNQLQWVTSAYALTYGAFLLLGGRLGDLSSHRRIYLLGVTWFSIWALVNGFAKDPIVMSVGRALQGIGAAFTIPSALALLTTTYPAGPERTKALAIFSGTGAMGSVVGVLLGGILGSTIGWRWIFYITSTLGFLMGIMGVLVIPVRDNELTVTDRRVDYVGTTSFTLGIVAVIYYLSQGPVTGWASASTLAPFLVGMALFVLFVFWESRIEYPIMPLRIWKSQRFIASCLGITMISACLNAMAYFSSLALQNVLGYTALKSSYAYVIHGVGAMVMMVLTTNVLAKVRTKIVTLVGWMFLIAAGCCWAQIQTTSSYGSIPVPALLLNCMGLAPCFLCLQINSVAEAKDEDQGVVGACYNTFLQIGTPVGIAVSNIIANSINPATATKAALLPGYHAAFYSYAGMAGVGFLITLFLAPNRDPASMRQQQGASALDKTEVDLESSVPSEGETRAPTPEEGIKESQS</sequence>
<dbReference type="Gene3D" id="1.20.1250.20">
    <property type="entry name" value="MFS general substrate transporter like domains"/>
    <property type="match status" value="1"/>
</dbReference>
<dbReference type="PANTHER" id="PTHR42718">
    <property type="entry name" value="MAJOR FACILITATOR SUPERFAMILY MULTIDRUG TRANSPORTER MFSC"/>
    <property type="match status" value="1"/>
</dbReference>
<dbReference type="SUPFAM" id="SSF103473">
    <property type="entry name" value="MFS general substrate transporter"/>
    <property type="match status" value="1"/>
</dbReference>
<feature type="transmembrane region" description="Helical" evidence="7">
    <location>
        <begin position="91"/>
        <end position="109"/>
    </location>
</feature>
<evidence type="ECO:0000313" key="10">
    <source>
        <dbReference type="Proteomes" id="UP000827284"/>
    </source>
</evidence>
<dbReference type="PROSITE" id="PS50850">
    <property type="entry name" value="MFS"/>
    <property type="match status" value="1"/>
</dbReference>
<feature type="transmembrane region" description="Helical" evidence="7">
    <location>
        <begin position="452"/>
        <end position="472"/>
    </location>
</feature>
<evidence type="ECO:0000256" key="2">
    <source>
        <dbReference type="ARBA" id="ARBA00022448"/>
    </source>
</evidence>
<dbReference type="GO" id="GO:0022857">
    <property type="term" value="F:transmembrane transporter activity"/>
    <property type="evidence" value="ECO:0007669"/>
    <property type="project" value="InterPro"/>
</dbReference>
<dbReference type="InterPro" id="IPR036259">
    <property type="entry name" value="MFS_trans_sf"/>
</dbReference>
<evidence type="ECO:0000256" key="4">
    <source>
        <dbReference type="ARBA" id="ARBA00022989"/>
    </source>
</evidence>
<feature type="transmembrane region" description="Helical" evidence="7">
    <location>
        <begin position="347"/>
        <end position="366"/>
    </location>
</feature>
<feature type="transmembrane region" description="Helical" evidence="7">
    <location>
        <begin position="378"/>
        <end position="400"/>
    </location>
</feature>
<feature type="transmembrane region" description="Helical" evidence="7">
    <location>
        <begin position="282"/>
        <end position="302"/>
    </location>
</feature>
<feature type="transmembrane region" description="Helical" evidence="7">
    <location>
        <begin position="61"/>
        <end position="79"/>
    </location>
</feature>
<feature type="transmembrane region" description="Helical" evidence="7">
    <location>
        <begin position="24"/>
        <end position="49"/>
    </location>
</feature>
<dbReference type="EMBL" id="BQFW01000015">
    <property type="protein sequence ID" value="GJJ78897.1"/>
    <property type="molecule type" value="Genomic_DNA"/>
</dbReference>
<evidence type="ECO:0000259" key="8">
    <source>
        <dbReference type="PROSITE" id="PS50850"/>
    </source>
</evidence>
<dbReference type="Gene3D" id="1.20.1720.10">
    <property type="entry name" value="Multidrug resistance protein D"/>
    <property type="match status" value="1"/>
</dbReference>
<keyword evidence="3 7" id="KW-0812">Transmembrane</keyword>
<protein>
    <recommendedName>
        <fullName evidence="8">Major facilitator superfamily (MFS) profile domain-containing protein</fullName>
    </recommendedName>
</protein>
<keyword evidence="10" id="KW-1185">Reference proteome</keyword>
<comment type="caution">
    <text evidence="9">The sequence shown here is derived from an EMBL/GenBank/DDBJ whole genome shotgun (WGS) entry which is preliminary data.</text>
</comment>
<dbReference type="OrthoDB" id="2130629at2759"/>
<feature type="transmembrane region" description="Helical" evidence="7">
    <location>
        <begin position="121"/>
        <end position="139"/>
    </location>
</feature>
<keyword evidence="5 7" id="KW-0472">Membrane</keyword>
<dbReference type="Proteomes" id="UP000827284">
    <property type="component" value="Unassembled WGS sequence"/>
</dbReference>
<dbReference type="GO" id="GO:0016020">
    <property type="term" value="C:membrane"/>
    <property type="evidence" value="ECO:0007669"/>
    <property type="project" value="UniProtKB-SubCell"/>
</dbReference>
<dbReference type="InterPro" id="IPR020846">
    <property type="entry name" value="MFS_dom"/>
</dbReference>
<dbReference type="InterPro" id="IPR011701">
    <property type="entry name" value="MFS"/>
</dbReference>
<keyword evidence="4 7" id="KW-1133">Transmembrane helix</keyword>
<dbReference type="Pfam" id="PF07690">
    <property type="entry name" value="MFS_1"/>
    <property type="match status" value="1"/>
</dbReference>
<gene>
    <name evidence="9" type="ORF">EMPS_11256</name>
</gene>
<feature type="transmembrane region" description="Helical" evidence="7">
    <location>
        <begin position="322"/>
        <end position="340"/>
    </location>
</feature>
<feature type="transmembrane region" description="Helical" evidence="7">
    <location>
        <begin position="240"/>
        <end position="262"/>
    </location>
</feature>
<reference evidence="9" key="1">
    <citation type="submission" date="2021-11" db="EMBL/GenBank/DDBJ databases">
        <authorList>
            <person name="Herlambang A."/>
            <person name="Guo Y."/>
            <person name="Takashima Y."/>
            <person name="Nishizawa T."/>
        </authorList>
    </citation>
    <scope>NUCLEOTIDE SEQUENCE</scope>
    <source>
        <strain evidence="9">E1425</strain>
    </source>
</reference>
<evidence type="ECO:0000256" key="5">
    <source>
        <dbReference type="ARBA" id="ARBA00023136"/>
    </source>
</evidence>
<evidence type="ECO:0000256" key="1">
    <source>
        <dbReference type="ARBA" id="ARBA00004141"/>
    </source>
</evidence>
<evidence type="ECO:0000313" key="9">
    <source>
        <dbReference type="EMBL" id="GJJ78897.1"/>
    </source>
</evidence>
<name>A0A9P3HLI2_9FUNG</name>
<feature type="transmembrane region" description="Helical" evidence="7">
    <location>
        <begin position="151"/>
        <end position="174"/>
    </location>
</feature>
<reference evidence="9" key="2">
    <citation type="journal article" date="2022" name="Microbiol. Resour. Announc.">
        <title>Whole-Genome Sequence of Entomortierella parvispora E1425, a Mucoromycotan Fungus Associated with Burkholderiaceae-Related Endosymbiotic Bacteria.</title>
        <authorList>
            <person name="Herlambang A."/>
            <person name="Guo Y."/>
            <person name="Takashima Y."/>
            <person name="Narisawa K."/>
            <person name="Ohta H."/>
            <person name="Nishizawa T."/>
        </authorList>
    </citation>
    <scope>NUCLEOTIDE SEQUENCE</scope>
    <source>
        <strain evidence="9">E1425</strain>
    </source>
</reference>
<evidence type="ECO:0000256" key="3">
    <source>
        <dbReference type="ARBA" id="ARBA00022692"/>
    </source>
</evidence>
<accession>A0A9P3HLI2</accession>
<evidence type="ECO:0000256" key="7">
    <source>
        <dbReference type="SAM" id="Phobius"/>
    </source>
</evidence>
<comment type="subcellular location">
    <subcellularLocation>
        <location evidence="1">Membrane</location>
        <topology evidence="1">Multi-pass membrane protein</topology>
    </subcellularLocation>
</comment>
<feature type="transmembrane region" description="Helical" evidence="7">
    <location>
        <begin position="214"/>
        <end position="234"/>
    </location>
</feature>
<feature type="domain" description="Major facilitator superfamily (MFS) profile" evidence="8">
    <location>
        <begin position="25"/>
        <end position="476"/>
    </location>
</feature>
<keyword evidence="2" id="KW-0813">Transport</keyword>
<organism evidence="9 10">
    <name type="scientific">Entomortierella parvispora</name>
    <dbReference type="NCBI Taxonomy" id="205924"/>
    <lineage>
        <taxon>Eukaryota</taxon>
        <taxon>Fungi</taxon>
        <taxon>Fungi incertae sedis</taxon>
        <taxon>Mucoromycota</taxon>
        <taxon>Mortierellomycotina</taxon>
        <taxon>Mortierellomycetes</taxon>
        <taxon>Mortierellales</taxon>
        <taxon>Mortierellaceae</taxon>
        <taxon>Entomortierella</taxon>
    </lineage>
</organism>
<dbReference type="AlphaFoldDB" id="A0A9P3HLI2"/>
<proteinExistence type="predicted"/>
<dbReference type="PANTHER" id="PTHR42718:SF9">
    <property type="entry name" value="MAJOR FACILITATOR SUPERFAMILY MULTIDRUG TRANSPORTER MFSC"/>
    <property type="match status" value="1"/>
</dbReference>
<feature type="transmembrane region" description="Helical" evidence="7">
    <location>
        <begin position="412"/>
        <end position="432"/>
    </location>
</feature>